<dbReference type="Gene3D" id="3.90.740.10">
    <property type="entry name" value="Valyl/Leucyl/Isoleucyl-tRNA synthetase, editing domain"/>
    <property type="match status" value="1"/>
</dbReference>
<gene>
    <name evidence="8" type="primary">valS</name>
    <name evidence="12" type="ORF">GCM10023116_20780</name>
</gene>
<keyword evidence="3 8" id="KW-0547">Nucleotide-binding</keyword>
<dbReference type="SUPFAM" id="SSF46589">
    <property type="entry name" value="tRNA-binding arm"/>
    <property type="match status" value="1"/>
</dbReference>
<dbReference type="EMBL" id="BAABFL010000310">
    <property type="protein sequence ID" value="GAA4649797.1"/>
    <property type="molecule type" value="Genomic_DNA"/>
</dbReference>
<feature type="domain" description="Aminoacyl-tRNA synthetase class Ia" evidence="9">
    <location>
        <begin position="14"/>
        <end position="629"/>
    </location>
</feature>
<dbReference type="Gene3D" id="1.10.287.380">
    <property type="entry name" value="Valyl-tRNA synthetase, C-terminal domain"/>
    <property type="match status" value="1"/>
</dbReference>
<dbReference type="CDD" id="cd07962">
    <property type="entry name" value="Anticodon_Ia_Val"/>
    <property type="match status" value="1"/>
</dbReference>
<dbReference type="SUPFAM" id="SSF50677">
    <property type="entry name" value="ValRS/IleRS/LeuRS editing domain"/>
    <property type="match status" value="1"/>
</dbReference>
<feature type="short sequence motif" description="'KMSKS' region" evidence="8">
    <location>
        <begin position="552"/>
        <end position="556"/>
    </location>
</feature>
<dbReference type="InterPro" id="IPR002303">
    <property type="entry name" value="Valyl-tRNA_ligase"/>
</dbReference>
<dbReference type="NCBIfam" id="TIGR00422">
    <property type="entry name" value="valS"/>
    <property type="match status" value="1"/>
</dbReference>
<comment type="subunit">
    <text evidence="8">Monomer.</text>
</comment>
<feature type="binding site" evidence="8">
    <location>
        <position position="555"/>
    </location>
    <ligand>
        <name>ATP</name>
        <dbReference type="ChEBI" id="CHEBI:30616"/>
    </ligand>
</feature>
<dbReference type="SUPFAM" id="SSF52374">
    <property type="entry name" value="Nucleotidylyl transferase"/>
    <property type="match status" value="1"/>
</dbReference>
<feature type="short sequence motif" description="'HIGH' region" evidence="8">
    <location>
        <begin position="40"/>
        <end position="50"/>
    </location>
</feature>
<dbReference type="NCBIfam" id="NF004349">
    <property type="entry name" value="PRK05729.1"/>
    <property type="match status" value="1"/>
</dbReference>
<dbReference type="Pfam" id="PF08264">
    <property type="entry name" value="Anticodon_1"/>
    <property type="match status" value="1"/>
</dbReference>
<dbReference type="Proteomes" id="UP001500604">
    <property type="component" value="Unassembled WGS sequence"/>
</dbReference>
<comment type="function">
    <text evidence="8">Catalyzes the attachment of valine to tRNA(Val). As ValRS can inadvertently accommodate and process structurally similar amino acids such as threonine, to avoid such errors, it has a 'posttransfer' editing activity that hydrolyzes mischarged Thr-tRNA(Val) in a tRNA-dependent manner.</text>
</comment>
<dbReference type="InterPro" id="IPR009008">
    <property type="entry name" value="Val/Leu/Ile-tRNA-synth_edit"/>
</dbReference>
<dbReference type="Pfam" id="PF00133">
    <property type="entry name" value="tRNA-synt_1"/>
    <property type="match status" value="1"/>
</dbReference>
<keyword evidence="6 8" id="KW-0030">Aminoacyl-tRNA synthetase</keyword>
<keyword evidence="13" id="KW-1185">Reference proteome</keyword>
<evidence type="ECO:0000259" key="10">
    <source>
        <dbReference type="Pfam" id="PF08264"/>
    </source>
</evidence>
<feature type="coiled-coil region" evidence="8">
    <location>
        <begin position="882"/>
        <end position="951"/>
    </location>
</feature>
<sequence>MEKTYNPHAIERSWYQTWEDNGYFAPAGEGQPYTIMIPPPNVTGSLHMGHAFQDSIMDALIRYHRMKGNNTLWQVGTDHAGIATQMLVERKLAAETGQSRHDLGREPFLDKVWEWKNESGGTITRQLRRLGASVDWETERFTMDDGFYKAVQEVFIRLHEDGLIYRGKRLVNWDPKLHTAISDLEVENKDVKGHMWHLRYPLADGETTSEGNDYIVVATTRPETMLGDTGVAVNPEDPRYKMLIGKEIILPLVNRRIPIVGDEHADMEKGTGCVKITPAHDFNDYEVGKRCNLPMINVMTLNGDISDQADAFNMDGTPNDSIDTFIPEAYRGMERFSARKQILADLDAAGLLDDIKDHELTVPYGDRSGVIIEPLLTDQWFVRAKPLAEPAIKAVEDGEIQFVPKQYENMYYAWMRDIQDWCISRQLWWGHRIPAWYDEQGNVYVGHNEAEIRDRHQLSADITLRQDEDVLDTWFSSALWTFGTLGWPEATDRLKTFHPTDVLVTGFDIIFFWVARMIMMTLHFMKDEDGKSQVPFKYVYVHGLVRDQEGQKMSKSKGNVLDPLDLIDGIELETLVEKRTGNMMQPQLAAKIEKQTRKHFPEGIAAFGTDALRYTFYSLASTGRDIKFDMGRIEGYRNFCNKIWNATRYVLMNTEGEDCGQKGGEVELSLADRWIISRLQQTEKTVAEAVESFRLDHASQALYEFVWNEYCDWYLELSKPVLWDDTASDARKRGTRHTLVRVLETILRMAHPFMPYITEEIWQKVKALAGQEGDTIMLQAFPAPDDAMIDSQADRDIEWLKGVIDGIRNIRGEMNIAPGKTLDVLLRNCTGEDKARLAENHSYLKKLAKLSDIRALDASETAPMSATQLVGTMEVLVPMADLIDKEAELARLTKEVDRLQKEATRLAGKLGNEKFVSKAPADVVEKEKAKLAEAESAKAKLEEQMETIRQL</sequence>
<feature type="domain" description="Valyl-tRNA synthetase tRNA-binding arm" evidence="11">
    <location>
        <begin position="886"/>
        <end position="948"/>
    </location>
</feature>
<name>A0ABP8V1P4_9GAMM</name>
<evidence type="ECO:0000259" key="9">
    <source>
        <dbReference type="Pfam" id="PF00133"/>
    </source>
</evidence>
<evidence type="ECO:0000256" key="1">
    <source>
        <dbReference type="ARBA" id="ARBA00022490"/>
    </source>
</evidence>
<dbReference type="Gene3D" id="1.10.730.10">
    <property type="entry name" value="Isoleucyl-tRNA Synthetase, Domain 1"/>
    <property type="match status" value="1"/>
</dbReference>
<dbReference type="PANTHER" id="PTHR11946:SF93">
    <property type="entry name" value="VALINE--TRNA LIGASE, CHLOROPLASTIC_MITOCHONDRIAL 2"/>
    <property type="match status" value="1"/>
</dbReference>
<dbReference type="EC" id="6.1.1.9" evidence="8"/>
<evidence type="ECO:0000256" key="8">
    <source>
        <dbReference type="HAMAP-Rule" id="MF_02004"/>
    </source>
</evidence>
<protein>
    <recommendedName>
        <fullName evidence="8">Valine--tRNA ligase</fullName>
        <ecNumber evidence="8">6.1.1.9</ecNumber>
    </recommendedName>
    <alternativeName>
        <fullName evidence="8">Valyl-tRNA synthetase</fullName>
        <shortName evidence="8">ValRS</shortName>
    </alternativeName>
</protein>
<feature type="domain" description="Methionyl/Valyl/Leucyl/Isoleucyl-tRNA synthetase anticodon-binding" evidence="10">
    <location>
        <begin position="672"/>
        <end position="825"/>
    </location>
</feature>
<dbReference type="CDD" id="cd00817">
    <property type="entry name" value="ValRS_core"/>
    <property type="match status" value="1"/>
</dbReference>
<comment type="domain">
    <text evidence="8">The C-terminal coiled-coil domain is crucial for aminoacylation activity.</text>
</comment>
<organism evidence="12 13">
    <name type="scientific">Kistimonas scapharcae</name>
    <dbReference type="NCBI Taxonomy" id="1036133"/>
    <lineage>
        <taxon>Bacteria</taxon>
        <taxon>Pseudomonadati</taxon>
        <taxon>Pseudomonadota</taxon>
        <taxon>Gammaproteobacteria</taxon>
        <taxon>Oceanospirillales</taxon>
        <taxon>Endozoicomonadaceae</taxon>
        <taxon>Kistimonas</taxon>
    </lineage>
</organism>
<comment type="similarity">
    <text evidence="8">Belongs to the class-I aminoacyl-tRNA synthetase family. ValS type 1 subfamily.</text>
</comment>
<dbReference type="HAMAP" id="MF_02004">
    <property type="entry name" value="Val_tRNA_synth_type1"/>
    <property type="match status" value="1"/>
</dbReference>
<dbReference type="RefSeq" id="WP_345195797.1">
    <property type="nucleotide sequence ID" value="NZ_BAABFL010000310.1"/>
</dbReference>
<keyword evidence="5 8" id="KW-0648">Protein biosynthesis</keyword>
<dbReference type="GO" id="GO:0016874">
    <property type="term" value="F:ligase activity"/>
    <property type="evidence" value="ECO:0007669"/>
    <property type="project" value="UniProtKB-KW"/>
</dbReference>
<keyword evidence="4 8" id="KW-0067">ATP-binding</keyword>
<evidence type="ECO:0000313" key="12">
    <source>
        <dbReference type="EMBL" id="GAA4649797.1"/>
    </source>
</evidence>
<dbReference type="PANTHER" id="PTHR11946">
    <property type="entry name" value="VALYL-TRNA SYNTHETASES"/>
    <property type="match status" value="1"/>
</dbReference>
<evidence type="ECO:0000313" key="13">
    <source>
        <dbReference type="Proteomes" id="UP001500604"/>
    </source>
</evidence>
<dbReference type="InterPro" id="IPR014729">
    <property type="entry name" value="Rossmann-like_a/b/a_fold"/>
</dbReference>
<comment type="domain">
    <text evidence="8">ValRS has two distinct active sites: one for aminoacylation and one for editing. The misactivated threonine is translocated from the active site to the editing site.</text>
</comment>
<dbReference type="PROSITE" id="PS00178">
    <property type="entry name" value="AA_TRNA_LIGASE_I"/>
    <property type="match status" value="1"/>
</dbReference>
<dbReference type="PRINTS" id="PR00986">
    <property type="entry name" value="TRNASYNTHVAL"/>
</dbReference>
<accession>A0ABP8V1P4</accession>
<dbReference type="InterPro" id="IPR010978">
    <property type="entry name" value="tRNA-bd_arm"/>
</dbReference>
<dbReference type="InterPro" id="IPR037118">
    <property type="entry name" value="Val-tRNA_synth_C_sf"/>
</dbReference>
<evidence type="ECO:0000256" key="6">
    <source>
        <dbReference type="ARBA" id="ARBA00023146"/>
    </source>
</evidence>
<evidence type="ECO:0000259" key="11">
    <source>
        <dbReference type="Pfam" id="PF10458"/>
    </source>
</evidence>
<dbReference type="InterPro" id="IPR001412">
    <property type="entry name" value="aa-tRNA-synth_I_CS"/>
</dbReference>
<proteinExistence type="inferred from homology"/>
<dbReference type="InterPro" id="IPR033705">
    <property type="entry name" value="Anticodon_Ia_Val"/>
</dbReference>
<evidence type="ECO:0000256" key="4">
    <source>
        <dbReference type="ARBA" id="ARBA00022840"/>
    </source>
</evidence>
<dbReference type="SUPFAM" id="SSF47323">
    <property type="entry name" value="Anticodon-binding domain of a subclass of class I aminoacyl-tRNA synthetases"/>
    <property type="match status" value="1"/>
</dbReference>
<dbReference type="InterPro" id="IPR009080">
    <property type="entry name" value="tRNAsynth_Ia_anticodon-bd"/>
</dbReference>
<dbReference type="InterPro" id="IPR013155">
    <property type="entry name" value="M/V/L/I-tRNA-synth_anticd-bd"/>
</dbReference>
<keyword evidence="8" id="KW-0175">Coiled coil</keyword>
<comment type="catalytic activity">
    <reaction evidence="7 8">
        <text>tRNA(Val) + L-valine + ATP = L-valyl-tRNA(Val) + AMP + diphosphate</text>
        <dbReference type="Rhea" id="RHEA:10704"/>
        <dbReference type="Rhea" id="RHEA-COMP:9672"/>
        <dbReference type="Rhea" id="RHEA-COMP:9708"/>
        <dbReference type="ChEBI" id="CHEBI:30616"/>
        <dbReference type="ChEBI" id="CHEBI:33019"/>
        <dbReference type="ChEBI" id="CHEBI:57762"/>
        <dbReference type="ChEBI" id="CHEBI:78442"/>
        <dbReference type="ChEBI" id="CHEBI:78537"/>
        <dbReference type="ChEBI" id="CHEBI:456215"/>
        <dbReference type="EC" id="6.1.1.9"/>
    </reaction>
</comment>
<dbReference type="InterPro" id="IPR019499">
    <property type="entry name" value="Val-tRNA_synth_tRNA-bd"/>
</dbReference>
<evidence type="ECO:0000256" key="5">
    <source>
        <dbReference type="ARBA" id="ARBA00022917"/>
    </source>
</evidence>
<keyword evidence="1 8" id="KW-0963">Cytoplasm</keyword>
<evidence type="ECO:0000256" key="2">
    <source>
        <dbReference type="ARBA" id="ARBA00022598"/>
    </source>
</evidence>
<reference evidence="13" key="1">
    <citation type="journal article" date="2019" name="Int. J. Syst. Evol. Microbiol.">
        <title>The Global Catalogue of Microorganisms (GCM) 10K type strain sequencing project: providing services to taxonomists for standard genome sequencing and annotation.</title>
        <authorList>
            <consortium name="The Broad Institute Genomics Platform"/>
            <consortium name="The Broad Institute Genome Sequencing Center for Infectious Disease"/>
            <person name="Wu L."/>
            <person name="Ma J."/>
        </authorList>
    </citation>
    <scope>NUCLEOTIDE SEQUENCE [LARGE SCALE GENOMIC DNA]</scope>
    <source>
        <strain evidence="13">JCM 17805</strain>
    </source>
</reference>
<dbReference type="Gene3D" id="3.40.50.620">
    <property type="entry name" value="HUPs"/>
    <property type="match status" value="2"/>
</dbReference>
<keyword evidence="2 8" id="KW-0436">Ligase</keyword>
<dbReference type="InterPro" id="IPR002300">
    <property type="entry name" value="aa-tRNA-synth_Ia"/>
</dbReference>
<evidence type="ECO:0000256" key="3">
    <source>
        <dbReference type="ARBA" id="ARBA00022741"/>
    </source>
</evidence>
<dbReference type="Pfam" id="PF10458">
    <property type="entry name" value="Val_tRNA-synt_C"/>
    <property type="match status" value="1"/>
</dbReference>
<comment type="caution">
    <text evidence="12">The sequence shown here is derived from an EMBL/GenBank/DDBJ whole genome shotgun (WGS) entry which is preliminary data.</text>
</comment>
<evidence type="ECO:0000256" key="7">
    <source>
        <dbReference type="ARBA" id="ARBA00047552"/>
    </source>
</evidence>
<comment type="subcellular location">
    <subcellularLocation>
        <location evidence="8">Cytoplasm</location>
    </subcellularLocation>
</comment>